<gene>
    <name evidence="2" type="ORF">METZ01_LOCUS273738</name>
</gene>
<evidence type="ECO:0000259" key="1">
    <source>
        <dbReference type="PROSITE" id="PS51819"/>
    </source>
</evidence>
<dbReference type="InterPro" id="IPR037523">
    <property type="entry name" value="VOC_core"/>
</dbReference>
<dbReference type="Pfam" id="PF00903">
    <property type="entry name" value="Glyoxalase"/>
    <property type="match status" value="1"/>
</dbReference>
<dbReference type="AlphaFoldDB" id="A0A382K7G2"/>
<sequence length="195" mass="21893">MGIKHLHHVTLAVPDVAAQITFYKDFGLTGRTVGNRAILRCKGRKQDQVIVIPGKKMKLHDISFGTTKMGLADIERRIRRSADTVLENQPKEAPYDGIWLRHEFDGMLYNINISDPAIGLGGPKPARKTSSFDINTPGHYKRVNKKGGAPFDTKVYPSRLGHMVHFTTDVDRKIDFYTKVLGLKLTDRSGDFIAF</sequence>
<name>A0A382K7G2_9ZZZZ</name>
<dbReference type="Gene3D" id="3.10.180.10">
    <property type="entry name" value="2,3-Dihydroxybiphenyl 1,2-Dioxygenase, domain 1"/>
    <property type="match status" value="2"/>
</dbReference>
<accession>A0A382K7G2</accession>
<reference evidence="2" key="1">
    <citation type="submission" date="2018-05" db="EMBL/GenBank/DDBJ databases">
        <authorList>
            <person name="Lanie J.A."/>
            <person name="Ng W.-L."/>
            <person name="Kazmierczak K.M."/>
            <person name="Andrzejewski T.M."/>
            <person name="Davidsen T.M."/>
            <person name="Wayne K.J."/>
            <person name="Tettelin H."/>
            <person name="Glass J.I."/>
            <person name="Rusch D."/>
            <person name="Podicherti R."/>
            <person name="Tsui H.-C.T."/>
            <person name="Winkler M.E."/>
        </authorList>
    </citation>
    <scope>NUCLEOTIDE SEQUENCE</scope>
</reference>
<dbReference type="InterPro" id="IPR029068">
    <property type="entry name" value="Glyas_Bleomycin-R_OHBP_Dase"/>
</dbReference>
<evidence type="ECO:0000313" key="2">
    <source>
        <dbReference type="EMBL" id="SVC20884.1"/>
    </source>
</evidence>
<dbReference type="EMBL" id="UINC01079152">
    <property type="protein sequence ID" value="SVC20884.1"/>
    <property type="molecule type" value="Genomic_DNA"/>
</dbReference>
<dbReference type="SUPFAM" id="SSF54593">
    <property type="entry name" value="Glyoxalase/Bleomycin resistance protein/Dihydroxybiphenyl dioxygenase"/>
    <property type="match status" value="1"/>
</dbReference>
<proteinExistence type="predicted"/>
<feature type="non-terminal residue" evidence="2">
    <location>
        <position position="195"/>
    </location>
</feature>
<organism evidence="2">
    <name type="scientific">marine metagenome</name>
    <dbReference type="NCBI Taxonomy" id="408172"/>
    <lineage>
        <taxon>unclassified sequences</taxon>
        <taxon>metagenomes</taxon>
        <taxon>ecological metagenomes</taxon>
    </lineage>
</organism>
<feature type="domain" description="VOC" evidence="1">
    <location>
        <begin position="159"/>
        <end position="195"/>
    </location>
</feature>
<dbReference type="InterPro" id="IPR004360">
    <property type="entry name" value="Glyas_Fos-R_dOase_dom"/>
</dbReference>
<protein>
    <recommendedName>
        <fullName evidence="1">VOC domain-containing protein</fullName>
    </recommendedName>
</protein>
<dbReference type="PROSITE" id="PS51819">
    <property type="entry name" value="VOC"/>
    <property type="match status" value="1"/>
</dbReference>